<evidence type="ECO:0000313" key="3">
    <source>
        <dbReference type="Proteomes" id="UP000027135"/>
    </source>
</evidence>
<organism evidence="2 3">
    <name type="scientific">Zootermopsis nevadensis</name>
    <name type="common">Dampwood termite</name>
    <dbReference type="NCBI Taxonomy" id="136037"/>
    <lineage>
        <taxon>Eukaryota</taxon>
        <taxon>Metazoa</taxon>
        <taxon>Ecdysozoa</taxon>
        <taxon>Arthropoda</taxon>
        <taxon>Hexapoda</taxon>
        <taxon>Insecta</taxon>
        <taxon>Pterygota</taxon>
        <taxon>Neoptera</taxon>
        <taxon>Polyneoptera</taxon>
        <taxon>Dictyoptera</taxon>
        <taxon>Blattodea</taxon>
        <taxon>Blattoidea</taxon>
        <taxon>Termitoidae</taxon>
        <taxon>Termopsidae</taxon>
        <taxon>Zootermopsis</taxon>
    </lineage>
</organism>
<accession>A0A067RC25</accession>
<dbReference type="AlphaFoldDB" id="A0A067RC25"/>
<name>A0A067RC25_ZOONE</name>
<dbReference type="Proteomes" id="UP000027135">
    <property type="component" value="Unassembled WGS sequence"/>
</dbReference>
<dbReference type="InParanoid" id="A0A067RC25"/>
<sequence>MQNWPDGIQDKPQACSSTIIPGHQGKFLNFPQTRDPSGPSNGSLGFNNLLATIFFLLLLSREDMLR</sequence>
<keyword evidence="3" id="KW-1185">Reference proteome</keyword>
<keyword evidence="1" id="KW-0472">Membrane</keyword>
<reference evidence="2 3" key="1">
    <citation type="journal article" date="2014" name="Nat. Commun.">
        <title>Molecular traces of alternative social organization in a termite genome.</title>
        <authorList>
            <person name="Terrapon N."/>
            <person name="Li C."/>
            <person name="Robertson H.M."/>
            <person name="Ji L."/>
            <person name="Meng X."/>
            <person name="Booth W."/>
            <person name="Chen Z."/>
            <person name="Childers C.P."/>
            <person name="Glastad K.M."/>
            <person name="Gokhale K."/>
            <person name="Gowin J."/>
            <person name="Gronenberg W."/>
            <person name="Hermansen R.A."/>
            <person name="Hu H."/>
            <person name="Hunt B.G."/>
            <person name="Huylmans A.K."/>
            <person name="Khalil S.M."/>
            <person name="Mitchell R.D."/>
            <person name="Munoz-Torres M.C."/>
            <person name="Mustard J.A."/>
            <person name="Pan H."/>
            <person name="Reese J.T."/>
            <person name="Scharf M.E."/>
            <person name="Sun F."/>
            <person name="Vogel H."/>
            <person name="Xiao J."/>
            <person name="Yang W."/>
            <person name="Yang Z."/>
            <person name="Yang Z."/>
            <person name="Zhou J."/>
            <person name="Zhu J."/>
            <person name="Brent C.S."/>
            <person name="Elsik C.G."/>
            <person name="Goodisman M.A."/>
            <person name="Liberles D.A."/>
            <person name="Roe R.M."/>
            <person name="Vargo E.L."/>
            <person name="Vilcinskas A."/>
            <person name="Wang J."/>
            <person name="Bornberg-Bauer E."/>
            <person name="Korb J."/>
            <person name="Zhang G."/>
            <person name="Liebig J."/>
        </authorList>
    </citation>
    <scope>NUCLEOTIDE SEQUENCE [LARGE SCALE GENOMIC DNA]</scope>
    <source>
        <tissue evidence="2">Whole organism</tissue>
    </source>
</reference>
<protein>
    <submittedName>
        <fullName evidence="2">Uncharacterized protein</fullName>
    </submittedName>
</protein>
<keyword evidence="1" id="KW-1133">Transmembrane helix</keyword>
<evidence type="ECO:0000256" key="1">
    <source>
        <dbReference type="SAM" id="Phobius"/>
    </source>
</evidence>
<feature type="transmembrane region" description="Helical" evidence="1">
    <location>
        <begin position="44"/>
        <end position="60"/>
    </location>
</feature>
<keyword evidence="1" id="KW-0812">Transmembrane</keyword>
<evidence type="ECO:0000313" key="2">
    <source>
        <dbReference type="EMBL" id="KDR21441.1"/>
    </source>
</evidence>
<gene>
    <name evidence="2" type="ORF">L798_04141</name>
</gene>
<proteinExistence type="predicted"/>
<dbReference type="EMBL" id="KK852555">
    <property type="protein sequence ID" value="KDR21441.1"/>
    <property type="molecule type" value="Genomic_DNA"/>
</dbReference>